<dbReference type="Proteomes" id="UP000504637">
    <property type="component" value="Unplaced"/>
</dbReference>
<feature type="compositionally biased region" description="Basic and acidic residues" evidence="2">
    <location>
        <begin position="7"/>
        <end position="24"/>
    </location>
</feature>
<reference evidence="4" key="2">
    <citation type="submission" date="2020-04" db="EMBL/GenBank/DDBJ databases">
        <authorList>
            <consortium name="NCBI Genome Project"/>
        </authorList>
    </citation>
    <scope>NUCLEOTIDE SEQUENCE</scope>
    <source>
        <strain evidence="4">CBS 342.82</strain>
    </source>
</reference>
<evidence type="ECO:0000313" key="4">
    <source>
        <dbReference type="RefSeq" id="XP_033462044.1"/>
    </source>
</evidence>
<dbReference type="Gene3D" id="1.25.40.10">
    <property type="entry name" value="Tetratricopeptide repeat domain"/>
    <property type="match status" value="2"/>
</dbReference>
<dbReference type="Pfam" id="PF13181">
    <property type="entry name" value="TPR_8"/>
    <property type="match status" value="1"/>
</dbReference>
<feature type="compositionally biased region" description="Basic and acidic residues" evidence="2">
    <location>
        <begin position="50"/>
        <end position="59"/>
    </location>
</feature>
<dbReference type="PANTHER" id="PTHR23082:SF0">
    <property type="entry name" value="GENERAL TRANSCRIPTION FACTOR 3C POLYPEPTIDE 3"/>
    <property type="match status" value="1"/>
</dbReference>
<dbReference type="InterPro" id="IPR039340">
    <property type="entry name" value="Tfc4/TFIIIC-102/Sfc4"/>
</dbReference>
<sequence length="1168" mass="131900">MVPALNGHKDFDVMDESNASHRNDDETEMSYPDPSRVVQTPYPTLSTSHTQDEASRAEHISYQSGTENGLHPALHDESNGQSHQGEAAGSIAEQARSFAQEFYDQVGPPGGDGLEEDQSDWVPNDTQAETDFETEFEDTTDIGNVDIGDILDGETSILGTSGSTTKSKTKSKGQTKARKRGWRQFLKGTEFENLGKAKRDPPPPKRPVPRRNRNYVDPGRDFKEMLSKASQEFMADNLDAAADFARGAVEANPEIFAAHSLLSEILRKQGKNEDSIRVLTWGAHVAKQPTVWLNILERILELLEDSPSEALIKEALDCAKEGLRLKAAASPDLQYMFQRHRFQLYKQLGDTTATRKTCKYIIKRWPKDIQMCREFAELCPSWNDTTELKFAKKLYDDVLASLDDPSQLEPEDDPWRHVIAYLEVVTLLDEPANAIAAGKRLSRWVLGRKAESFWDTWNDDDREFDVDDERRLEVPGFESSSTPEDRAKYGESLPIEIRVKLGRLRAKMGASHLNEASKHFEHLAAFEDCIEYYYDLYLQAASSLNAAGLLQDAARLYDTLRDVPDVINEPTWMAMGMCYEGLRQKEDAIDCFEEVLNLDGESYSWASARLAKIYEEAGDSEKARSLCEEVIKLGRRDLLRNAKVKDIPILLPSSRTEPTDSEAAPTEALSTIPIEPSHAAVEGTFGEFQLEPPLEPPLEPEAGPARPPKKTRKRIAEDRASGTDTPAVKRSRKPRSNLIRRPTMGAERQLRQFEDARSRIHANIGVVHMHWSAMESGEDEEAINLWVEAASNLLEEFLATRVFFPDNSKNMQVKVSAHEERIFTRIEAGVPNPDAPTAFQDITFYEWHHVLADLALYHAKRGEQEKCYKIVQGVLLTANVFWQDPEIERISISVALCCALIFNDGQYAVELGRKIIGMGDSRSTTAFQLFAATNRFIYGSNWFQAGPSQKFMHRILKTADFLAMPSDLREQYDFAIQKNSLNQRLAKLSDETHEVNANALMIYGHMVAVANHSYTSLPYYFRTLAMYPDDICVNLSIATMWVQNSMKRQTENRHFGIMQGLAFLYRYYELRTASGRACDLQEAEYNVARMWHNLGLLHIAMPAYEKVLDLSVQVQAEWLAGRSQRGESTAFDEAEDFAKEAAFALQSIYAVDGNDEAARAITEEWLVI</sequence>
<feature type="compositionally biased region" description="Basic and acidic residues" evidence="2">
    <location>
        <begin position="189"/>
        <end position="203"/>
    </location>
</feature>
<proteinExistence type="predicted"/>
<name>A0A6J3MAX2_9PEZI</name>
<gene>
    <name evidence="4" type="ORF">K489DRAFT_377542</name>
</gene>
<reference evidence="4" key="1">
    <citation type="submission" date="2020-01" db="EMBL/GenBank/DDBJ databases">
        <authorList>
            <consortium name="DOE Joint Genome Institute"/>
            <person name="Haridas S."/>
            <person name="Albert R."/>
            <person name="Binder M."/>
            <person name="Bloem J."/>
            <person name="Labutti K."/>
            <person name="Salamov A."/>
            <person name="Andreopoulos B."/>
            <person name="Baker S.E."/>
            <person name="Barry K."/>
            <person name="Bills G."/>
            <person name="Bluhm B.H."/>
            <person name="Cannon C."/>
            <person name="Castanera R."/>
            <person name="Culley D.E."/>
            <person name="Daum C."/>
            <person name="Ezra D."/>
            <person name="Gonzalez J.B."/>
            <person name="Henrissat B."/>
            <person name="Kuo A."/>
            <person name="Liang C."/>
            <person name="Lipzen A."/>
            <person name="Lutzoni F."/>
            <person name="Magnuson J."/>
            <person name="Mondo S."/>
            <person name="Nolan M."/>
            <person name="Ohm R."/>
            <person name="Pangilinan J."/>
            <person name="Park H.-J."/>
            <person name="Ramirez L."/>
            <person name="Alfaro M."/>
            <person name="Sun H."/>
            <person name="Tritt A."/>
            <person name="Yoshinaga Y."/>
            <person name="Zwiers L.-H."/>
            <person name="Turgeon B.G."/>
            <person name="Goodwin S.B."/>
            <person name="Spatafora J.W."/>
            <person name="Crous P.W."/>
            <person name="Grigoriev I.V."/>
        </authorList>
    </citation>
    <scope>NUCLEOTIDE SEQUENCE</scope>
    <source>
        <strain evidence="4">CBS 342.82</strain>
    </source>
</reference>
<feature type="compositionally biased region" description="Basic residues" evidence="2">
    <location>
        <begin position="167"/>
        <end position="182"/>
    </location>
</feature>
<dbReference type="GO" id="GO:0000127">
    <property type="term" value="C:transcription factor TFIIIC complex"/>
    <property type="evidence" value="ECO:0007669"/>
    <property type="project" value="TreeGrafter"/>
</dbReference>
<reference evidence="4" key="3">
    <citation type="submission" date="2025-08" db="UniProtKB">
        <authorList>
            <consortium name="RefSeq"/>
        </authorList>
    </citation>
    <scope>IDENTIFICATION</scope>
    <source>
        <strain evidence="4">CBS 342.82</strain>
    </source>
</reference>
<feature type="repeat" description="TPR" evidence="1">
    <location>
        <begin position="569"/>
        <end position="602"/>
    </location>
</feature>
<feature type="region of interest" description="Disordered" evidence="2">
    <location>
        <begin position="155"/>
        <end position="218"/>
    </location>
</feature>
<evidence type="ECO:0000256" key="1">
    <source>
        <dbReference type="PROSITE-ProRule" id="PRU00339"/>
    </source>
</evidence>
<keyword evidence="3" id="KW-1185">Reference proteome</keyword>
<dbReference type="OrthoDB" id="9991317at2759"/>
<keyword evidence="1" id="KW-0802">TPR repeat</keyword>
<dbReference type="PROSITE" id="PS50005">
    <property type="entry name" value="TPR"/>
    <property type="match status" value="1"/>
</dbReference>
<accession>A0A6J3MAX2</accession>
<dbReference type="AlphaFoldDB" id="A0A6J3MAX2"/>
<dbReference type="PANTHER" id="PTHR23082">
    <property type="entry name" value="TRANSCRIPTION INITIATION FACTOR IIIC TFIIIC , POLYPEPTIDE 3-RELATED"/>
    <property type="match status" value="1"/>
</dbReference>
<organism evidence="4">
    <name type="scientific">Dissoconium aciculare CBS 342.82</name>
    <dbReference type="NCBI Taxonomy" id="1314786"/>
    <lineage>
        <taxon>Eukaryota</taxon>
        <taxon>Fungi</taxon>
        <taxon>Dikarya</taxon>
        <taxon>Ascomycota</taxon>
        <taxon>Pezizomycotina</taxon>
        <taxon>Dothideomycetes</taxon>
        <taxon>Dothideomycetidae</taxon>
        <taxon>Mycosphaerellales</taxon>
        <taxon>Dissoconiaceae</taxon>
        <taxon>Dissoconium</taxon>
    </lineage>
</organism>
<dbReference type="InterPro" id="IPR019734">
    <property type="entry name" value="TPR_rpt"/>
</dbReference>
<dbReference type="SUPFAM" id="SSF48452">
    <property type="entry name" value="TPR-like"/>
    <property type="match status" value="2"/>
</dbReference>
<dbReference type="SMART" id="SM00028">
    <property type="entry name" value="TPR"/>
    <property type="match status" value="3"/>
</dbReference>
<protein>
    <submittedName>
        <fullName evidence="4">TPR-like protein</fullName>
    </submittedName>
</protein>
<feature type="region of interest" description="Disordered" evidence="2">
    <location>
        <begin position="1"/>
        <end position="90"/>
    </location>
</feature>
<dbReference type="GeneID" id="54361978"/>
<feature type="region of interest" description="Disordered" evidence="2">
    <location>
        <begin position="689"/>
        <end position="738"/>
    </location>
</feature>
<evidence type="ECO:0000256" key="2">
    <source>
        <dbReference type="SAM" id="MobiDB-lite"/>
    </source>
</evidence>
<dbReference type="InterPro" id="IPR011990">
    <property type="entry name" value="TPR-like_helical_dom_sf"/>
</dbReference>
<evidence type="ECO:0000313" key="3">
    <source>
        <dbReference type="Proteomes" id="UP000504637"/>
    </source>
</evidence>
<dbReference type="RefSeq" id="XP_033462044.1">
    <property type="nucleotide sequence ID" value="XM_033604178.1"/>
</dbReference>
<feature type="compositionally biased region" description="Polar residues" evidence="2">
    <location>
        <begin position="37"/>
        <end position="49"/>
    </location>
</feature>
<dbReference type="GO" id="GO:0006383">
    <property type="term" value="P:transcription by RNA polymerase III"/>
    <property type="evidence" value="ECO:0007669"/>
    <property type="project" value="InterPro"/>
</dbReference>